<protein>
    <submittedName>
        <fullName evidence="4">Uncharacterized protein</fullName>
    </submittedName>
</protein>
<evidence type="ECO:0000256" key="3">
    <source>
        <dbReference type="ARBA" id="ARBA00023172"/>
    </source>
</evidence>
<evidence type="ECO:0000256" key="2">
    <source>
        <dbReference type="ARBA" id="ARBA00023125"/>
    </source>
</evidence>
<keyword evidence="2" id="KW-0238">DNA-binding</keyword>
<gene>
    <name evidence="4" type="ORF">LSAT_V11C500290120</name>
</gene>
<dbReference type="Pfam" id="PF00872">
    <property type="entry name" value="Transposase_mut"/>
    <property type="match status" value="1"/>
</dbReference>
<evidence type="ECO:0000313" key="5">
    <source>
        <dbReference type="Proteomes" id="UP000235145"/>
    </source>
</evidence>
<accession>A0A9R1VIS2</accession>
<dbReference type="GO" id="GO:0006313">
    <property type="term" value="P:DNA transposition"/>
    <property type="evidence" value="ECO:0007669"/>
    <property type="project" value="InterPro"/>
</dbReference>
<sequence length="93" mass="10782">MLWSYGEEIKRSKLGSTMKINVDVMLDGTTYFVEGKGSDTTFISDQHKGLMEAIKELMSMAEQIQCIRHIYANFQKKFKEVVFNNLFWMAAKC</sequence>
<dbReference type="PANTHER" id="PTHR31973:SF187">
    <property type="entry name" value="MUTATOR TRANSPOSASE MUDRA PROTEIN"/>
    <property type="match status" value="1"/>
</dbReference>
<name>A0A9R1VIS2_LACSA</name>
<proteinExistence type="predicted"/>
<dbReference type="EMBL" id="NBSK02000005">
    <property type="protein sequence ID" value="KAJ0206803.1"/>
    <property type="molecule type" value="Genomic_DNA"/>
</dbReference>
<dbReference type="Proteomes" id="UP000235145">
    <property type="component" value="Unassembled WGS sequence"/>
</dbReference>
<dbReference type="GO" id="GO:0004803">
    <property type="term" value="F:transposase activity"/>
    <property type="evidence" value="ECO:0007669"/>
    <property type="project" value="InterPro"/>
</dbReference>
<dbReference type="AlphaFoldDB" id="A0A9R1VIS2"/>
<evidence type="ECO:0000256" key="1">
    <source>
        <dbReference type="ARBA" id="ARBA00022578"/>
    </source>
</evidence>
<keyword evidence="1" id="KW-0815">Transposition</keyword>
<dbReference type="InterPro" id="IPR001207">
    <property type="entry name" value="Transposase_mutator"/>
</dbReference>
<comment type="caution">
    <text evidence="4">The sequence shown here is derived from an EMBL/GenBank/DDBJ whole genome shotgun (WGS) entry which is preliminary data.</text>
</comment>
<organism evidence="4 5">
    <name type="scientific">Lactuca sativa</name>
    <name type="common">Garden lettuce</name>
    <dbReference type="NCBI Taxonomy" id="4236"/>
    <lineage>
        <taxon>Eukaryota</taxon>
        <taxon>Viridiplantae</taxon>
        <taxon>Streptophyta</taxon>
        <taxon>Embryophyta</taxon>
        <taxon>Tracheophyta</taxon>
        <taxon>Spermatophyta</taxon>
        <taxon>Magnoliopsida</taxon>
        <taxon>eudicotyledons</taxon>
        <taxon>Gunneridae</taxon>
        <taxon>Pentapetalae</taxon>
        <taxon>asterids</taxon>
        <taxon>campanulids</taxon>
        <taxon>Asterales</taxon>
        <taxon>Asteraceae</taxon>
        <taxon>Cichorioideae</taxon>
        <taxon>Cichorieae</taxon>
        <taxon>Lactucinae</taxon>
        <taxon>Lactuca</taxon>
    </lineage>
</organism>
<reference evidence="4 5" key="1">
    <citation type="journal article" date="2017" name="Nat. Commun.">
        <title>Genome assembly with in vitro proximity ligation data and whole-genome triplication in lettuce.</title>
        <authorList>
            <person name="Reyes-Chin-Wo S."/>
            <person name="Wang Z."/>
            <person name="Yang X."/>
            <person name="Kozik A."/>
            <person name="Arikit S."/>
            <person name="Song C."/>
            <person name="Xia L."/>
            <person name="Froenicke L."/>
            <person name="Lavelle D.O."/>
            <person name="Truco M.J."/>
            <person name="Xia R."/>
            <person name="Zhu S."/>
            <person name="Xu C."/>
            <person name="Xu H."/>
            <person name="Xu X."/>
            <person name="Cox K."/>
            <person name="Korf I."/>
            <person name="Meyers B.C."/>
            <person name="Michelmore R.W."/>
        </authorList>
    </citation>
    <scope>NUCLEOTIDE SEQUENCE [LARGE SCALE GENOMIC DNA]</scope>
    <source>
        <strain evidence="5">cv. Salinas</strain>
        <tissue evidence="4">Seedlings</tissue>
    </source>
</reference>
<keyword evidence="5" id="KW-1185">Reference proteome</keyword>
<keyword evidence="3" id="KW-0233">DNA recombination</keyword>
<dbReference type="GO" id="GO:0003677">
    <property type="term" value="F:DNA binding"/>
    <property type="evidence" value="ECO:0007669"/>
    <property type="project" value="UniProtKB-KW"/>
</dbReference>
<evidence type="ECO:0000313" key="4">
    <source>
        <dbReference type="EMBL" id="KAJ0206803.1"/>
    </source>
</evidence>
<dbReference type="PANTHER" id="PTHR31973">
    <property type="entry name" value="POLYPROTEIN, PUTATIVE-RELATED"/>
    <property type="match status" value="1"/>
</dbReference>